<dbReference type="PANTHER" id="PTHR33514:SF13">
    <property type="entry name" value="PROTEIN ABCI12, CHLOROPLASTIC"/>
    <property type="match status" value="1"/>
</dbReference>
<dbReference type="InterPro" id="IPR003339">
    <property type="entry name" value="ABC/ECF_trnsptr_transmembrane"/>
</dbReference>
<evidence type="ECO:0000313" key="7">
    <source>
        <dbReference type="Proteomes" id="UP001604335"/>
    </source>
</evidence>
<evidence type="ECO:0000256" key="5">
    <source>
        <dbReference type="SAM" id="Phobius"/>
    </source>
</evidence>
<organism evidence="6 7">
    <name type="scientific">Limnothrix redekei LRLZ20PSL1</name>
    <dbReference type="NCBI Taxonomy" id="3112953"/>
    <lineage>
        <taxon>Bacteria</taxon>
        <taxon>Bacillati</taxon>
        <taxon>Cyanobacteriota</taxon>
        <taxon>Cyanophyceae</taxon>
        <taxon>Pseudanabaenales</taxon>
        <taxon>Pseudanabaenaceae</taxon>
        <taxon>Limnothrix</taxon>
    </lineage>
</organism>
<evidence type="ECO:0000256" key="1">
    <source>
        <dbReference type="ARBA" id="ARBA00004141"/>
    </source>
</evidence>
<proteinExistence type="predicted"/>
<name>A0ABW7CAU5_9CYAN</name>
<evidence type="ECO:0000256" key="4">
    <source>
        <dbReference type="ARBA" id="ARBA00023136"/>
    </source>
</evidence>
<dbReference type="Proteomes" id="UP001604335">
    <property type="component" value="Unassembled WGS sequence"/>
</dbReference>
<keyword evidence="3 5" id="KW-1133">Transmembrane helix</keyword>
<gene>
    <name evidence="6" type="ORF">VPK24_11530</name>
</gene>
<sequence>MDLMRSLPLGLYLEQPVTWLHRLDSRVKLGWLLAFLLMPVLASGVARLGLVALLVLLTVGAGIPWRVWRQQLVWLLLVGFFATLLTALSPDGYGLKYQPRSPADLNWSSLNSSNAQDPASGSAPVGQAIASESLVLPQPTQYRYWLVQQGWLKVSRRSLGLGVRVGTLVFILIYSTTLFLLTTAPEEIAAGLESLMAPLGRLGLPVAEVTLTLTLSLRFIPLVLEEVQNLVRSIRTRAINWRRLGWRGTVKIWLILAERLLENLLMRAEQMATAMQVRGFTTPDRHSLPLSVPRLRARDGVAIGVLLLVAGARLWWGWQP</sequence>
<dbReference type="CDD" id="cd16914">
    <property type="entry name" value="EcfT"/>
    <property type="match status" value="1"/>
</dbReference>
<keyword evidence="2 5" id="KW-0812">Transmembrane</keyword>
<keyword evidence="7" id="KW-1185">Reference proteome</keyword>
<keyword evidence="4 5" id="KW-0472">Membrane</keyword>
<feature type="transmembrane region" description="Helical" evidence="5">
    <location>
        <begin position="300"/>
        <end position="318"/>
    </location>
</feature>
<accession>A0ABW7CAU5</accession>
<comment type="caution">
    <text evidence="6">The sequence shown here is derived from an EMBL/GenBank/DDBJ whole genome shotgun (WGS) entry which is preliminary data.</text>
</comment>
<evidence type="ECO:0000313" key="6">
    <source>
        <dbReference type="EMBL" id="MFG3818269.1"/>
    </source>
</evidence>
<protein>
    <submittedName>
        <fullName evidence="6">CbiQ family ECF transporter T component</fullName>
    </submittedName>
</protein>
<feature type="transmembrane region" description="Helical" evidence="5">
    <location>
        <begin position="29"/>
        <end position="59"/>
    </location>
</feature>
<evidence type="ECO:0000256" key="3">
    <source>
        <dbReference type="ARBA" id="ARBA00022989"/>
    </source>
</evidence>
<dbReference type="PANTHER" id="PTHR33514">
    <property type="entry name" value="PROTEIN ABCI12, CHLOROPLASTIC"/>
    <property type="match status" value="1"/>
</dbReference>
<comment type="subcellular location">
    <subcellularLocation>
        <location evidence="1">Membrane</location>
        <topology evidence="1">Multi-pass membrane protein</topology>
    </subcellularLocation>
</comment>
<evidence type="ECO:0000256" key="2">
    <source>
        <dbReference type="ARBA" id="ARBA00022692"/>
    </source>
</evidence>
<dbReference type="EMBL" id="JAZAQF010000069">
    <property type="protein sequence ID" value="MFG3818269.1"/>
    <property type="molecule type" value="Genomic_DNA"/>
</dbReference>
<feature type="transmembrane region" description="Helical" evidence="5">
    <location>
        <begin position="161"/>
        <end position="182"/>
    </location>
</feature>
<dbReference type="RefSeq" id="WP_393013463.1">
    <property type="nucleotide sequence ID" value="NZ_JAZAQF010000069.1"/>
</dbReference>
<feature type="transmembrane region" description="Helical" evidence="5">
    <location>
        <begin position="71"/>
        <end position="90"/>
    </location>
</feature>
<dbReference type="Pfam" id="PF02361">
    <property type="entry name" value="CbiQ"/>
    <property type="match status" value="1"/>
</dbReference>
<reference evidence="7" key="1">
    <citation type="journal article" date="2024" name="Algal Res.">
        <title>Biochemical, toxicological and genomic investigation of a high-biomass producing Limnothrix strain isolated from Italian shallow drinking water reservoir.</title>
        <authorList>
            <person name="Simonazzi M."/>
            <person name="Shishido T.K."/>
            <person name="Delbaje E."/>
            <person name="Wahlsten M."/>
            <person name="Fewer D.P."/>
            <person name="Sivonen K."/>
            <person name="Pezzolesi L."/>
            <person name="Pistocchi R."/>
        </authorList>
    </citation>
    <scope>NUCLEOTIDE SEQUENCE [LARGE SCALE GENOMIC DNA]</scope>
    <source>
        <strain evidence="7">LRLZ20PSL1</strain>
    </source>
</reference>